<sequence>MTDITIPFSAAGTAAEVLAGVDLTGKRVLITGGTSGLGEAAAKALRDAGAEVVTPSRRELDLADLESVSAYVRNWTGQIDALIANAGIMAVPERRTAANGWELQLATNFLGHFALIRGLAGHFTADARIVLVSSGAQLRAGVDFDDPHFERRPYDPWVAYSQSKAAEVLLAVALSRRGITANAMTPGRVHTRLQRHIDAATMRAMGAMDDDGNLIHADGFKTPEQGAAGEVLLAASPLLAGVSGAYLDEDNQIAEVVAGGPEPLMGVAAWSVDPAAADRLWDYAETAIGALAGPSLPDLSSADRQ</sequence>
<dbReference type="Pfam" id="PF00106">
    <property type="entry name" value="adh_short"/>
    <property type="match status" value="1"/>
</dbReference>
<dbReference type="Gene3D" id="3.40.50.720">
    <property type="entry name" value="NAD(P)-binding Rossmann-like Domain"/>
    <property type="match status" value="1"/>
</dbReference>
<reference evidence="3 4" key="1">
    <citation type="submission" date="2021-01" db="EMBL/GenBank/DDBJ databases">
        <title>Whole genome shotgun sequence of Actinoplanes deccanensis NBRC 13994.</title>
        <authorList>
            <person name="Komaki H."/>
            <person name="Tamura T."/>
        </authorList>
    </citation>
    <scope>NUCLEOTIDE SEQUENCE [LARGE SCALE GENOMIC DNA]</scope>
    <source>
        <strain evidence="3 4">NBRC 13994</strain>
    </source>
</reference>
<evidence type="ECO:0000313" key="3">
    <source>
        <dbReference type="EMBL" id="GID74987.1"/>
    </source>
</evidence>
<dbReference type="SUPFAM" id="SSF51735">
    <property type="entry name" value="NAD(P)-binding Rossmann-fold domains"/>
    <property type="match status" value="1"/>
</dbReference>
<dbReference type="PRINTS" id="PR00081">
    <property type="entry name" value="GDHRDH"/>
</dbReference>
<accession>A0ABQ3Y4S5</accession>
<dbReference type="EMBL" id="BOMI01000067">
    <property type="protein sequence ID" value="GID74987.1"/>
    <property type="molecule type" value="Genomic_DNA"/>
</dbReference>
<protein>
    <submittedName>
        <fullName evidence="3">Oxidoreductase</fullName>
    </submittedName>
</protein>
<dbReference type="PANTHER" id="PTHR24320">
    <property type="entry name" value="RETINOL DEHYDROGENASE"/>
    <property type="match status" value="1"/>
</dbReference>
<dbReference type="PANTHER" id="PTHR24320:SF148">
    <property type="entry name" value="NAD(P)-BINDING ROSSMANN-FOLD SUPERFAMILY PROTEIN"/>
    <property type="match status" value="1"/>
</dbReference>
<name>A0ABQ3Y4S5_9ACTN</name>
<evidence type="ECO:0000256" key="1">
    <source>
        <dbReference type="ARBA" id="ARBA00006484"/>
    </source>
</evidence>
<dbReference type="RefSeq" id="WP_203764400.1">
    <property type="nucleotide sequence ID" value="NZ_BAAABO010000036.1"/>
</dbReference>
<dbReference type="InterPro" id="IPR036291">
    <property type="entry name" value="NAD(P)-bd_dom_sf"/>
</dbReference>
<proteinExistence type="inferred from homology"/>
<dbReference type="Proteomes" id="UP000609879">
    <property type="component" value="Unassembled WGS sequence"/>
</dbReference>
<evidence type="ECO:0000313" key="4">
    <source>
        <dbReference type="Proteomes" id="UP000609879"/>
    </source>
</evidence>
<comment type="similarity">
    <text evidence="1">Belongs to the short-chain dehydrogenases/reductases (SDR) family.</text>
</comment>
<dbReference type="InterPro" id="IPR002347">
    <property type="entry name" value="SDR_fam"/>
</dbReference>
<evidence type="ECO:0000256" key="2">
    <source>
        <dbReference type="ARBA" id="ARBA00023002"/>
    </source>
</evidence>
<gene>
    <name evidence="3" type="ORF">Ade02nite_36280</name>
</gene>
<keyword evidence="4" id="KW-1185">Reference proteome</keyword>
<keyword evidence="2" id="KW-0560">Oxidoreductase</keyword>
<comment type="caution">
    <text evidence="3">The sequence shown here is derived from an EMBL/GenBank/DDBJ whole genome shotgun (WGS) entry which is preliminary data.</text>
</comment>
<organism evidence="3 4">
    <name type="scientific">Paractinoplanes deccanensis</name>
    <dbReference type="NCBI Taxonomy" id="113561"/>
    <lineage>
        <taxon>Bacteria</taxon>
        <taxon>Bacillati</taxon>
        <taxon>Actinomycetota</taxon>
        <taxon>Actinomycetes</taxon>
        <taxon>Micromonosporales</taxon>
        <taxon>Micromonosporaceae</taxon>
        <taxon>Paractinoplanes</taxon>
    </lineage>
</organism>